<evidence type="ECO:0000256" key="2">
    <source>
        <dbReference type="ARBA" id="ARBA00022801"/>
    </source>
</evidence>
<dbReference type="RefSeq" id="WP_134550405.1">
    <property type="nucleotide sequence ID" value="NZ_SOHL01000003.1"/>
</dbReference>
<dbReference type="PANTHER" id="PTHR34218">
    <property type="entry name" value="PEPTIDASE S45 PENICILLIN AMIDASE"/>
    <property type="match status" value="1"/>
</dbReference>
<evidence type="ECO:0000256" key="4">
    <source>
        <dbReference type="PIRSR" id="PIRSR001227-1"/>
    </source>
</evidence>
<keyword evidence="5" id="KW-0106">Calcium</keyword>
<dbReference type="CDD" id="cd03747">
    <property type="entry name" value="Ntn_PGA_like"/>
    <property type="match status" value="1"/>
</dbReference>
<dbReference type="InterPro" id="IPR014395">
    <property type="entry name" value="Pen/GL7ACA/AHL_acylase"/>
</dbReference>
<feature type="transmembrane region" description="Helical" evidence="6">
    <location>
        <begin position="17"/>
        <end position="37"/>
    </location>
</feature>
<evidence type="ECO:0000313" key="7">
    <source>
        <dbReference type="EMBL" id="TFD73823.1"/>
    </source>
</evidence>
<keyword evidence="8" id="KW-1185">Reference proteome</keyword>
<dbReference type="EMBL" id="SOHL01000003">
    <property type="protein sequence ID" value="TFD73823.1"/>
    <property type="molecule type" value="Genomic_DNA"/>
</dbReference>
<reference evidence="7 8" key="1">
    <citation type="submission" date="2019-03" db="EMBL/GenBank/DDBJ databases">
        <title>Genomics of glacier-inhabiting Cryobacterium strains.</title>
        <authorList>
            <person name="Liu Q."/>
            <person name="Xin Y.-H."/>
        </authorList>
    </citation>
    <scope>NUCLEOTIDE SEQUENCE [LARGE SCALE GENOMIC DNA]</scope>
    <source>
        <strain evidence="7 8">Hz16</strain>
    </source>
</reference>
<dbReference type="GO" id="GO:0016811">
    <property type="term" value="F:hydrolase activity, acting on carbon-nitrogen (but not peptide) bonds, in linear amides"/>
    <property type="evidence" value="ECO:0007669"/>
    <property type="project" value="InterPro"/>
</dbReference>
<dbReference type="InterPro" id="IPR029055">
    <property type="entry name" value="Ntn_hydrolases_N"/>
</dbReference>
<dbReference type="InterPro" id="IPR043147">
    <property type="entry name" value="Penicillin_amidase_A-knob"/>
</dbReference>
<dbReference type="GO" id="GO:0046872">
    <property type="term" value="F:metal ion binding"/>
    <property type="evidence" value="ECO:0007669"/>
    <property type="project" value="UniProtKB-KW"/>
</dbReference>
<organism evidence="7 8">
    <name type="scientific">Cryobacterium gelidum</name>
    <dbReference type="NCBI Taxonomy" id="1259164"/>
    <lineage>
        <taxon>Bacteria</taxon>
        <taxon>Bacillati</taxon>
        <taxon>Actinomycetota</taxon>
        <taxon>Actinomycetes</taxon>
        <taxon>Micrococcales</taxon>
        <taxon>Microbacteriaceae</taxon>
        <taxon>Cryobacterium</taxon>
    </lineage>
</organism>
<feature type="active site" description="Nucleophile" evidence="4">
    <location>
        <position position="301"/>
    </location>
</feature>
<dbReference type="Gene3D" id="1.10.1400.10">
    <property type="match status" value="1"/>
</dbReference>
<dbReference type="InterPro" id="IPR043146">
    <property type="entry name" value="Penicillin_amidase_N_B-knob"/>
</dbReference>
<accession>A0A4R9B0G7</accession>
<comment type="cofactor">
    <cofactor evidence="5">
        <name>Ca(2+)</name>
        <dbReference type="ChEBI" id="CHEBI:29108"/>
    </cofactor>
    <text evidence="5">Binds 1 Ca(2+) ion per dimer.</text>
</comment>
<name>A0A4R9B0G7_9MICO</name>
<dbReference type="Proteomes" id="UP000297983">
    <property type="component" value="Unassembled WGS sequence"/>
</dbReference>
<evidence type="ECO:0000256" key="5">
    <source>
        <dbReference type="PIRSR" id="PIRSR001227-2"/>
    </source>
</evidence>
<sequence length="879" mass="93922">MGTDAPRSKGHRRVRRLVVALGVVATLVLVTAGFGVWTVTRSFPALAGSVDITGLSSAVTVTRDDAGIPQITAQTAADLFLAEGYVHAQDRFWEMDFRRHVTSGRLSELFGESQVGTDTFVRTLGWRAVAEQEVALLDPVTLSYYQSYADGVNAYLDTHQGADLSLEYAVLGLQNPGYEVEPWTPADSVAWLKAMAWDLRSNLDDEIDRALLSTTLTPAEVSELHPDYPAGQHPTITGSQAVTVPSAGASEAVDPSAESTDVPAALAPASVDSYAEALTELRAHLGSVPELLGPAGGEIGSNSWVVSGALTDTGMPLLANDPHLGPALPSVWYQVGLRCQSITTDCPFDVAGYSFSGMPGVIIGHNERIAWGFTNLGPDVADLYIEKISGDSYEFDGVKKPLLLRDEKISVAGGDDVKIEIRSTEHGPLLSGFEGTAYPKIASDFPEAAGLPAPAPVAEAGADSTGADTTTYELSLQWTALTPGRTASAIFALNQATDWTSFRAAASLFEVPAQNLTYADVDGNIGYQAPGLIPIRASGNGTLPVPGWTSQYAWTGFIPSDALPSTFNPPSGYIVTANNAATDPSYPYLLTADWDLGYRANQITARLQELIAAKTPLTGRLMSEIQADNYSALAAALVPALQQVRLTGDAAEAQKLLDGWDYQVDADSAAAAYFNVIWRTLLQDMFTGKIDEEAALTGGDRAFAVVTRLLDQPASPWWSNRANGTVGQESMLRRVMTDAAAEAADLMGSNPAAWQWGSIHTLELKNASFGESGITPLEWLFNRGPYELAGGSAVVNAVGWDAAQGYEVDWVPSMRQVISLENFDDSTWINLTGASGHAFHTNYTDQAPLWRDHETRPWLFTPAAINNDASNTLTLQPAL</sequence>
<dbReference type="GO" id="GO:0017000">
    <property type="term" value="P:antibiotic biosynthetic process"/>
    <property type="evidence" value="ECO:0007669"/>
    <property type="project" value="InterPro"/>
</dbReference>
<evidence type="ECO:0000256" key="6">
    <source>
        <dbReference type="SAM" id="Phobius"/>
    </source>
</evidence>
<keyword evidence="6" id="KW-1133">Transmembrane helix</keyword>
<evidence type="ECO:0000313" key="8">
    <source>
        <dbReference type="Proteomes" id="UP000297983"/>
    </source>
</evidence>
<dbReference type="AlphaFoldDB" id="A0A4R9B0G7"/>
<comment type="caution">
    <text evidence="7">The sequence shown here is derived from an EMBL/GenBank/DDBJ whole genome shotgun (WGS) entry which is preliminary data.</text>
</comment>
<keyword evidence="6" id="KW-0472">Membrane</keyword>
<dbReference type="InterPro" id="IPR002692">
    <property type="entry name" value="S45"/>
</dbReference>
<feature type="binding site" evidence="5">
    <location>
        <position position="379"/>
    </location>
    <ligand>
        <name>Ca(2+)</name>
        <dbReference type="ChEBI" id="CHEBI:29108"/>
    </ligand>
</feature>
<feature type="binding site" evidence="5">
    <location>
        <position position="206"/>
    </location>
    <ligand>
        <name>Ca(2+)</name>
        <dbReference type="ChEBI" id="CHEBI:29108"/>
    </ligand>
</feature>
<proteinExistence type="inferred from homology"/>
<keyword evidence="6" id="KW-0812">Transmembrane</keyword>
<protein>
    <submittedName>
        <fullName evidence="7">Penicillin acylase family protein</fullName>
    </submittedName>
</protein>
<dbReference type="SUPFAM" id="SSF56235">
    <property type="entry name" value="N-terminal nucleophile aminohydrolases (Ntn hydrolases)"/>
    <property type="match status" value="1"/>
</dbReference>
<gene>
    <name evidence="7" type="ORF">E3T50_02650</name>
</gene>
<dbReference type="Gene3D" id="1.10.439.10">
    <property type="entry name" value="Penicillin Amidohydrolase, domain 1"/>
    <property type="match status" value="1"/>
</dbReference>
<dbReference type="Pfam" id="PF01804">
    <property type="entry name" value="Penicil_amidase"/>
    <property type="match status" value="1"/>
</dbReference>
<evidence type="ECO:0000256" key="3">
    <source>
        <dbReference type="ARBA" id="ARBA00023145"/>
    </source>
</evidence>
<dbReference type="PIRSF" id="PIRSF001227">
    <property type="entry name" value="Pen_acylase"/>
    <property type="match status" value="1"/>
</dbReference>
<dbReference type="Gene3D" id="3.60.20.10">
    <property type="entry name" value="Glutamine Phosphoribosylpyrophosphate, subunit 1, domain 1"/>
    <property type="match status" value="1"/>
</dbReference>
<dbReference type="InterPro" id="IPR023343">
    <property type="entry name" value="Penicillin_amidase_dom1"/>
</dbReference>
<feature type="binding site" evidence="5">
    <location>
        <position position="382"/>
    </location>
    <ligand>
        <name>Ca(2+)</name>
        <dbReference type="ChEBI" id="CHEBI:29108"/>
    </ligand>
</feature>
<comment type="similarity">
    <text evidence="1">Belongs to the peptidase S45 family.</text>
</comment>
<keyword evidence="5" id="KW-0479">Metal-binding</keyword>
<dbReference type="Gene3D" id="2.30.120.10">
    <property type="match status" value="1"/>
</dbReference>
<dbReference type="PANTHER" id="PTHR34218:SF4">
    <property type="entry name" value="ACYL-HOMOSERINE LACTONE ACYLASE QUIP"/>
    <property type="match status" value="1"/>
</dbReference>
<keyword evidence="3" id="KW-0865">Zymogen</keyword>
<keyword evidence="2" id="KW-0378">Hydrolase</keyword>
<evidence type="ECO:0000256" key="1">
    <source>
        <dbReference type="ARBA" id="ARBA00006586"/>
    </source>
</evidence>